<organism evidence="1 2">
    <name type="scientific">Fusarium equiseti</name>
    <name type="common">Fusarium scirpi</name>
    <dbReference type="NCBI Taxonomy" id="61235"/>
    <lineage>
        <taxon>Eukaryota</taxon>
        <taxon>Fungi</taxon>
        <taxon>Dikarya</taxon>
        <taxon>Ascomycota</taxon>
        <taxon>Pezizomycotina</taxon>
        <taxon>Sordariomycetes</taxon>
        <taxon>Hypocreomycetidae</taxon>
        <taxon>Hypocreales</taxon>
        <taxon>Nectriaceae</taxon>
        <taxon>Fusarium</taxon>
        <taxon>Fusarium incarnatum-equiseti species complex</taxon>
    </lineage>
</organism>
<evidence type="ECO:0000313" key="1">
    <source>
        <dbReference type="EMBL" id="KAJ4128945.1"/>
    </source>
</evidence>
<accession>A0ABQ8R7K2</accession>
<protein>
    <submittedName>
        <fullName evidence="1">Core trichothecene cluster (CTC) protein 14</fullName>
    </submittedName>
</protein>
<dbReference type="EMBL" id="JAOQBH010000011">
    <property type="protein sequence ID" value="KAJ4128945.1"/>
    <property type="molecule type" value="Genomic_DNA"/>
</dbReference>
<dbReference type="Proteomes" id="UP001152024">
    <property type="component" value="Unassembled WGS sequence"/>
</dbReference>
<name>A0ABQ8R7K2_FUSEQ</name>
<keyword evidence="2" id="KW-1185">Reference proteome</keyword>
<sequence length="144" mass="16634">MIVPDNIIGQLIRFNVNDKVGRPVLIKQTPYHEVKTERYNDTLLLVTENQTPDHPFGQDETKQFNEVEFLGFLPSRLDNALTTSTRQMADRIYVMADRIYVVTLPTDGADIAVAGESSRFLWQDVTEDLDEMIYGKQERLREEI</sequence>
<evidence type="ECO:0000313" key="2">
    <source>
        <dbReference type="Proteomes" id="UP001152024"/>
    </source>
</evidence>
<reference evidence="1" key="1">
    <citation type="submission" date="2022-09" db="EMBL/GenBank/DDBJ databases">
        <title>Fusarium specimens isolated from Avocado Roots.</title>
        <authorList>
            <person name="Stajich J."/>
            <person name="Roper C."/>
            <person name="Heimlech-Rivalta G."/>
        </authorList>
    </citation>
    <scope>NUCLEOTIDE SEQUENCE</scope>
    <source>
        <strain evidence="1">CF00095</strain>
    </source>
</reference>
<comment type="caution">
    <text evidence="1">The sequence shown here is derived from an EMBL/GenBank/DDBJ whole genome shotgun (WGS) entry which is preliminary data.</text>
</comment>
<gene>
    <name evidence="1" type="primary">TRI14</name>
    <name evidence="1" type="ORF">NW768_007470</name>
</gene>
<proteinExistence type="predicted"/>